<gene>
    <name evidence="1" type="ORF">TVAG_237890</name>
</gene>
<dbReference type="KEGG" id="tva:5467315"/>
<dbReference type="RefSeq" id="XP_001582749.1">
    <property type="nucleotide sequence ID" value="XM_001582699.1"/>
</dbReference>
<protein>
    <submittedName>
        <fullName evidence="1">Uncharacterized protein</fullName>
    </submittedName>
</protein>
<name>A2DCY9_TRIV3</name>
<proteinExistence type="predicted"/>
<evidence type="ECO:0000313" key="1">
    <source>
        <dbReference type="EMBL" id="EAY21763.1"/>
    </source>
</evidence>
<sequence length="245" mass="28350">MILKSILPVYPGEINFLIALATPDLPCFLRRLTVRILRDDEIEEDIESLTGLMEAFIVPLTSNIKINEDVFLIIQETNLVCNAFRYFMYIDCDNDFQWSASRFFEICTSHDFLHKEALYSVTDCDFTDIVDTSHNREFEQQIHFIVIISNLIQQLGYNAAELAIEYDILTLISSFIPDHIQYALNALDVLIEKYVEKDHGKTICDLIGETSIMQDLKDVTEVNDNDDEFDMIINFVNHFNNLANN</sequence>
<dbReference type="SMR" id="A2DCY9"/>
<dbReference type="AlphaFoldDB" id="A2DCY9"/>
<organism evidence="1 2">
    <name type="scientific">Trichomonas vaginalis (strain ATCC PRA-98 / G3)</name>
    <dbReference type="NCBI Taxonomy" id="412133"/>
    <lineage>
        <taxon>Eukaryota</taxon>
        <taxon>Metamonada</taxon>
        <taxon>Parabasalia</taxon>
        <taxon>Trichomonadida</taxon>
        <taxon>Trichomonadidae</taxon>
        <taxon>Trichomonas</taxon>
    </lineage>
</organism>
<dbReference type="VEuPathDB" id="TrichDB:TVAGG3_0606320"/>
<accession>A2DCY9</accession>
<dbReference type="VEuPathDB" id="TrichDB:TVAG_237890"/>
<keyword evidence="2" id="KW-1185">Reference proteome</keyword>
<dbReference type="InParanoid" id="A2DCY9"/>
<dbReference type="EMBL" id="DS113188">
    <property type="protein sequence ID" value="EAY21763.1"/>
    <property type="molecule type" value="Genomic_DNA"/>
</dbReference>
<evidence type="ECO:0000313" key="2">
    <source>
        <dbReference type="Proteomes" id="UP000001542"/>
    </source>
</evidence>
<reference evidence="1" key="1">
    <citation type="submission" date="2006-10" db="EMBL/GenBank/DDBJ databases">
        <authorList>
            <person name="Amadeo P."/>
            <person name="Zhao Q."/>
            <person name="Wortman J."/>
            <person name="Fraser-Liggett C."/>
            <person name="Carlton J."/>
        </authorList>
    </citation>
    <scope>NUCLEOTIDE SEQUENCE</scope>
    <source>
        <strain evidence="1">G3</strain>
    </source>
</reference>
<dbReference type="Proteomes" id="UP000001542">
    <property type="component" value="Unassembled WGS sequence"/>
</dbReference>
<reference evidence="1" key="2">
    <citation type="journal article" date="2007" name="Science">
        <title>Draft genome sequence of the sexually transmitted pathogen Trichomonas vaginalis.</title>
        <authorList>
            <person name="Carlton J.M."/>
            <person name="Hirt R.P."/>
            <person name="Silva J.C."/>
            <person name="Delcher A.L."/>
            <person name="Schatz M."/>
            <person name="Zhao Q."/>
            <person name="Wortman J.R."/>
            <person name="Bidwell S.L."/>
            <person name="Alsmark U.C.M."/>
            <person name="Besteiro S."/>
            <person name="Sicheritz-Ponten T."/>
            <person name="Noel C.J."/>
            <person name="Dacks J.B."/>
            <person name="Foster P.G."/>
            <person name="Simillion C."/>
            <person name="Van de Peer Y."/>
            <person name="Miranda-Saavedra D."/>
            <person name="Barton G.J."/>
            <person name="Westrop G.D."/>
            <person name="Mueller S."/>
            <person name="Dessi D."/>
            <person name="Fiori P.L."/>
            <person name="Ren Q."/>
            <person name="Paulsen I."/>
            <person name="Zhang H."/>
            <person name="Bastida-Corcuera F.D."/>
            <person name="Simoes-Barbosa A."/>
            <person name="Brown M.T."/>
            <person name="Hayes R.D."/>
            <person name="Mukherjee M."/>
            <person name="Okumura C.Y."/>
            <person name="Schneider R."/>
            <person name="Smith A.J."/>
            <person name="Vanacova S."/>
            <person name="Villalvazo M."/>
            <person name="Haas B.J."/>
            <person name="Pertea M."/>
            <person name="Feldblyum T.V."/>
            <person name="Utterback T.R."/>
            <person name="Shu C.L."/>
            <person name="Osoegawa K."/>
            <person name="de Jong P.J."/>
            <person name="Hrdy I."/>
            <person name="Horvathova L."/>
            <person name="Zubacova Z."/>
            <person name="Dolezal P."/>
            <person name="Malik S.B."/>
            <person name="Logsdon J.M. Jr."/>
            <person name="Henze K."/>
            <person name="Gupta A."/>
            <person name="Wang C.C."/>
            <person name="Dunne R.L."/>
            <person name="Upcroft J.A."/>
            <person name="Upcroft P."/>
            <person name="White O."/>
            <person name="Salzberg S.L."/>
            <person name="Tang P."/>
            <person name="Chiu C.-H."/>
            <person name="Lee Y.-S."/>
            <person name="Embley T.M."/>
            <person name="Coombs G.H."/>
            <person name="Mottram J.C."/>
            <person name="Tachezy J."/>
            <person name="Fraser-Liggett C.M."/>
            <person name="Johnson P.J."/>
        </authorList>
    </citation>
    <scope>NUCLEOTIDE SEQUENCE [LARGE SCALE GENOMIC DNA]</scope>
    <source>
        <strain evidence="1">G3</strain>
    </source>
</reference>